<reference evidence="1" key="1">
    <citation type="submission" date="2020-05" db="EMBL/GenBank/DDBJ databases">
        <title>Mycena genomes resolve the evolution of fungal bioluminescence.</title>
        <authorList>
            <person name="Tsai I.J."/>
        </authorList>
    </citation>
    <scope>NUCLEOTIDE SEQUENCE</scope>
    <source>
        <strain evidence="1">110903Hualien_Pintung</strain>
    </source>
</reference>
<keyword evidence="2" id="KW-1185">Reference proteome</keyword>
<evidence type="ECO:0000313" key="2">
    <source>
        <dbReference type="Proteomes" id="UP000613580"/>
    </source>
</evidence>
<gene>
    <name evidence="1" type="ORF">HMN09_00753700</name>
</gene>
<organism evidence="1 2">
    <name type="scientific">Mycena chlorophos</name>
    <name type="common">Agaric fungus</name>
    <name type="synonym">Agaricus chlorophos</name>
    <dbReference type="NCBI Taxonomy" id="658473"/>
    <lineage>
        <taxon>Eukaryota</taxon>
        <taxon>Fungi</taxon>
        <taxon>Dikarya</taxon>
        <taxon>Basidiomycota</taxon>
        <taxon>Agaricomycotina</taxon>
        <taxon>Agaricomycetes</taxon>
        <taxon>Agaricomycetidae</taxon>
        <taxon>Agaricales</taxon>
        <taxon>Marasmiineae</taxon>
        <taxon>Mycenaceae</taxon>
        <taxon>Mycena</taxon>
    </lineage>
</organism>
<dbReference type="AlphaFoldDB" id="A0A8H6SWA1"/>
<dbReference type="Proteomes" id="UP000613580">
    <property type="component" value="Unassembled WGS sequence"/>
</dbReference>
<comment type="caution">
    <text evidence="1">The sequence shown here is derived from an EMBL/GenBank/DDBJ whole genome shotgun (WGS) entry which is preliminary data.</text>
</comment>
<sequence>MPHQVILEFETRRPEQYTAKLWRIPGTNGPFCALPADVGVLKILNSSIFINSYEKDNRVVFPVKYIPKWGENGLRFCLRFIFNSTKAGRSPNLRFLDRLVHEANFYTAHLLNLVGILVPHHFGIFTMETGAWAGRVMFSMTQWCGTPWKTLMGSKLDTAANRLLVGRTLEMFHDLGFLLNSREPEVSMGNPRDFCQILLDVDDPQATLEQCQRGQARCYIVGFAYAEPHECERLVPLLPIGPELFSSLTGIGCDELDNAAIVLGFGDRRKPSLSAAFDFSTANHARECTLAEAIKWHADFSAAHPTFSNSSVLIAQRRALFPEVAPLYPALCVEGVSPEDPTRELKLSEAGNVLDPAISSGRWTREELGYRLWGALSKARTIPRTAVPSRTPRIDSGSTASE</sequence>
<accession>A0A8H6SWA1</accession>
<dbReference type="OrthoDB" id="2817141at2759"/>
<proteinExistence type="predicted"/>
<name>A0A8H6SWA1_MYCCL</name>
<evidence type="ECO:0000313" key="1">
    <source>
        <dbReference type="EMBL" id="KAF7305992.1"/>
    </source>
</evidence>
<dbReference type="EMBL" id="JACAZE010000009">
    <property type="protein sequence ID" value="KAF7305992.1"/>
    <property type="molecule type" value="Genomic_DNA"/>
</dbReference>
<protein>
    <submittedName>
        <fullName evidence="1">Uncharacterized protein</fullName>
    </submittedName>
</protein>